<dbReference type="KEGG" id="vsy:K08M4_17050"/>
<keyword evidence="1" id="KW-0472">Membrane</keyword>
<name>A0AA34TP38_9VIBR</name>
<proteinExistence type="predicted"/>
<dbReference type="AlphaFoldDB" id="A0AA34TP38"/>
<keyword evidence="1" id="KW-1133">Transmembrane helix</keyword>
<keyword evidence="3" id="KW-1185">Reference proteome</keyword>
<evidence type="ECO:0000256" key="1">
    <source>
        <dbReference type="SAM" id="Phobius"/>
    </source>
</evidence>
<dbReference type="EMBL" id="CP017916">
    <property type="protein sequence ID" value="ARP38460.1"/>
    <property type="molecule type" value="Genomic_DNA"/>
</dbReference>
<dbReference type="Proteomes" id="UP000194136">
    <property type="component" value="Chromosome 1"/>
</dbReference>
<gene>
    <name evidence="2" type="ORF">K08M4_17050</name>
</gene>
<sequence length="72" mass="8397">MAVIYVWVFFIQALLLMEWVYLCGEFLLMMMIGLSGLVVDLYPNGRFVQFNSKNCGYSVVFRGSFDKMKRPL</sequence>
<protein>
    <submittedName>
        <fullName evidence="2">Uncharacterized protein</fullName>
    </submittedName>
</protein>
<reference evidence="2 3" key="1">
    <citation type="submission" date="2016-10" db="EMBL/GenBank/DDBJ databases">
        <title>The High Quality Genome of Vibrio splendidus K08M4.</title>
        <authorList>
            <person name="Wendling C."/>
            <person name="Chibani C.M."/>
            <person name="Hertel R."/>
            <person name="Sproer C."/>
            <person name="Bunk B."/>
            <person name="Overmann J."/>
            <person name="Roth O."/>
            <person name="Liesegang H."/>
        </authorList>
    </citation>
    <scope>NUCLEOTIDE SEQUENCE [LARGE SCALE GENOMIC DNA]</scope>
    <source>
        <strain evidence="2 3">K08M4</strain>
    </source>
</reference>
<keyword evidence="1" id="KW-0812">Transmembrane</keyword>
<organism evidence="2 3">
    <name type="scientific">Vibrio syngnathi</name>
    <dbReference type="NCBI Taxonomy" id="3034029"/>
    <lineage>
        <taxon>Bacteria</taxon>
        <taxon>Pseudomonadati</taxon>
        <taxon>Pseudomonadota</taxon>
        <taxon>Gammaproteobacteria</taxon>
        <taxon>Vibrionales</taxon>
        <taxon>Vibrionaceae</taxon>
        <taxon>Vibrio</taxon>
    </lineage>
</organism>
<evidence type="ECO:0000313" key="3">
    <source>
        <dbReference type="Proteomes" id="UP000194136"/>
    </source>
</evidence>
<accession>A0AA34TP38</accession>
<feature type="transmembrane region" description="Helical" evidence="1">
    <location>
        <begin position="6"/>
        <end position="28"/>
    </location>
</feature>
<evidence type="ECO:0000313" key="2">
    <source>
        <dbReference type="EMBL" id="ARP38460.1"/>
    </source>
</evidence>